<name>A0A5M3W6Z1_9ACTN</name>
<sequence length="107" mass="11634">MFDHKASKVGGVDVASFAEIAVEFQARIARIAWATVATSGPDGAPRTRIPHPIWEGHVGWIASTSGSLKLRQIVREPRISLTYWDPLHDNVHIEAVAAAPNPACQSR</sequence>
<dbReference type="Gene3D" id="2.30.110.10">
    <property type="entry name" value="Electron Transport, Fmn-binding Protein, Chain A"/>
    <property type="match status" value="1"/>
</dbReference>
<accession>A0A5M3W6Z1</accession>
<dbReference type="EMBL" id="BLAD01000063">
    <property type="protein sequence ID" value="GES02971.1"/>
    <property type="molecule type" value="Genomic_DNA"/>
</dbReference>
<dbReference type="InterPro" id="IPR012349">
    <property type="entry name" value="Split_barrel_FMN-bd"/>
</dbReference>
<evidence type="ECO:0000259" key="1">
    <source>
        <dbReference type="Pfam" id="PF01243"/>
    </source>
</evidence>
<comment type="caution">
    <text evidence="2">The sequence shown here is derived from an EMBL/GenBank/DDBJ whole genome shotgun (WGS) entry which is preliminary data.</text>
</comment>
<evidence type="ECO:0000313" key="2">
    <source>
        <dbReference type="EMBL" id="GES02971.1"/>
    </source>
</evidence>
<dbReference type="Pfam" id="PF01243">
    <property type="entry name" value="PNPOx_N"/>
    <property type="match status" value="1"/>
</dbReference>
<keyword evidence="3" id="KW-1185">Reference proteome</keyword>
<dbReference type="AlphaFoldDB" id="A0A5M3W6Z1"/>
<proteinExistence type="predicted"/>
<protein>
    <recommendedName>
        <fullName evidence="1">Pyridoxamine 5'-phosphate oxidase N-terminal domain-containing protein</fullName>
    </recommendedName>
</protein>
<organism evidence="2 3">
    <name type="scientific">Acrocarpospora corrugata</name>
    <dbReference type="NCBI Taxonomy" id="35763"/>
    <lineage>
        <taxon>Bacteria</taxon>
        <taxon>Bacillati</taxon>
        <taxon>Actinomycetota</taxon>
        <taxon>Actinomycetes</taxon>
        <taxon>Streptosporangiales</taxon>
        <taxon>Streptosporangiaceae</taxon>
        <taxon>Acrocarpospora</taxon>
    </lineage>
</organism>
<evidence type="ECO:0000313" key="3">
    <source>
        <dbReference type="Proteomes" id="UP000334990"/>
    </source>
</evidence>
<reference evidence="2 3" key="1">
    <citation type="submission" date="2019-10" db="EMBL/GenBank/DDBJ databases">
        <title>Whole genome shotgun sequence of Acrocarpospora corrugata NBRC 13972.</title>
        <authorList>
            <person name="Ichikawa N."/>
            <person name="Kimura A."/>
            <person name="Kitahashi Y."/>
            <person name="Komaki H."/>
            <person name="Oguchi A."/>
        </authorList>
    </citation>
    <scope>NUCLEOTIDE SEQUENCE [LARGE SCALE GENOMIC DNA]</scope>
    <source>
        <strain evidence="2 3">NBRC 13972</strain>
    </source>
</reference>
<feature type="domain" description="Pyridoxamine 5'-phosphate oxidase N-terminal" evidence="1">
    <location>
        <begin position="23"/>
        <end position="98"/>
    </location>
</feature>
<dbReference type="SUPFAM" id="SSF50475">
    <property type="entry name" value="FMN-binding split barrel"/>
    <property type="match status" value="1"/>
</dbReference>
<dbReference type="OrthoDB" id="3382273at2"/>
<dbReference type="Proteomes" id="UP000334990">
    <property type="component" value="Unassembled WGS sequence"/>
</dbReference>
<dbReference type="InterPro" id="IPR011576">
    <property type="entry name" value="Pyridox_Oxase_N"/>
</dbReference>
<gene>
    <name evidence="2" type="ORF">Acor_50370</name>
</gene>